<name>A0A0F8VZ41_9ZZZZ</name>
<accession>A0A0F8VZ41</accession>
<sequence>MHENFVDDYKELLSKIDRLSHLKDDLVVLAEYDKAAQLRDQIDRLKEDKKSVKAAFKIEPFMNEVSKEMDGFLNFQEQTQKEKTNCLAHAEDLYDSLRKIISMTDPDSPGVYESGTSRMPD</sequence>
<evidence type="ECO:0000256" key="1">
    <source>
        <dbReference type="SAM" id="Coils"/>
    </source>
</evidence>
<comment type="caution">
    <text evidence="2">The sequence shown here is derived from an EMBL/GenBank/DDBJ whole genome shotgun (WGS) entry which is preliminary data.</text>
</comment>
<dbReference type="Gene3D" id="4.10.860.10">
    <property type="entry name" value="UVR domain"/>
    <property type="match status" value="1"/>
</dbReference>
<feature type="coiled-coil region" evidence="1">
    <location>
        <begin position="28"/>
        <end position="55"/>
    </location>
</feature>
<dbReference type="EMBL" id="LAZR01068435">
    <property type="protein sequence ID" value="KKK49637.1"/>
    <property type="molecule type" value="Genomic_DNA"/>
</dbReference>
<reference evidence="2" key="1">
    <citation type="journal article" date="2015" name="Nature">
        <title>Complex archaea that bridge the gap between prokaryotes and eukaryotes.</title>
        <authorList>
            <person name="Spang A."/>
            <person name="Saw J.H."/>
            <person name="Jorgensen S.L."/>
            <person name="Zaremba-Niedzwiedzka K."/>
            <person name="Martijn J."/>
            <person name="Lind A.E."/>
            <person name="van Eijk R."/>
            <person name="Schleper C."/>
            <person name="Guy L."/>
            <person name="Ettema T.J."/>
        </authorList>
    </citation>
    <scope>NUCLEOTIDE SEQUENCE</scope>
</reference>
<evidence type="ECO:0000313" key="2">
    <source>
        <dbReference type="EMBL" id="KKK49637.1"/>
    </source>
</evidence>
<protein>
    <submittedName>
        <fullName evidence="2">Uncharacterized protein</fullName>
    </submittedName>
</protein>
<dbReference type="AlphaFoldDB" id="A0A0F8VZ41"/>
<keyword evidence="1" id="KW-0175">Coiled coil</keyword>
<organism evidence="2">
    <name type="scientific">marine sediment metagenome</name>
    <dbReference type="NCBI Taxonomy" id="412755"/>
    <lineage>
        <taxon>unclassified sequences</taxon>
        <taxon>metagenomes</taxon>
        <taxon>ecological metagenomes</taxon>
    </lineage>
</organism>
<gene>
    <name evidence="2" type="ORF">LCGC14_3133050</name>
</gene>
<feature type="non-terminal residue" evidence="2">
    <location>
        <position position="121"/>
    </location>
</feature>
<proteinExistence type="predicted"/>